<dbReference type="InterPro" id="IPR036249">
    <property type="entry name" value="Thioredoxin-like_sf"/>
</dbReference>
<keyword evidence="7" id="KW-1185">Reference proteome</keyword>
<dbReference type="GO" id="GO:0016209">
    <property type="term" value="F:antioxidant activity"/>
    <property type="evidence" value="ECO:0007669"/>
    <property type="project" value="InterPro"/>
</dbReference>
<dbReference type="RefSeq" id="WP_196098761.1">
    <property type="nucleotide sequence ID" value="NZ_CP064939.1"/>
</dbReference>
<gene>
    <name evidence="6" type="ORF">IZT61_19960</name>
</gene>
<dbReference type="InterPro" id="IPR017937">
    <property type="entry name" value="Thioredoxin_CS"/>
</dbReference>
<dbReference type="PANTHER" id="PTHR42852">
    <property type="entry name" value="THIOL:DISULFIDE INTERCHANGE PROTEIN DSBE"/>
    <property type="match status" value="1"/>
</dbReference>
<dbReference type="PROSITE" id="PS51352">
    <property type="entry name" value="THIOREDOXIN_2"/>
    <property type="match status" value="1"/>
</dbReference>
<dbReference type="AlphaFoldDB" id="A0A7S9KYM9"/>
<dbReference type="SUPFAM" id="SSF52833">
    <property type="entry name" value="Thioredoxin-like"/>
    <property type="match status" value="1"/>
</dbReference>
<evidence type="ECO:0000256" key="2">
    <source>
        <dbReference type="ARBA" id="ARBA00022748"/>
    </source>
</evidence>
<evidence type="ECO:0000256" key="1">
    <source>
        <dbReference type="ARBA" id="ARBA00004196"/>
    </source>
</evidence>
<dbReference type="Pfam" id="PF00578">
    <property type="entry name" value="AhpC-TSA"/>
    <property type="match status" value="1"/>
</dbReference>
<keyword evidence="3" id="KW-1015">Disulfide bond</keyword>
<dbReference type="GO" id="GO:0017004">
    <property type="term" value="P:cytochrome complex assembly"/>
    <property type="evidence" value="ECO:0007669"/>
    <property type="project" value="UniProtKB-KW"/>
</dbReference>
<proteinExistence type="predicted"/>
<dbReference type="InterPro" id="IPR013766">
    <property type="entry name" value="Thioredoxin_domain"/>
</dbReference>
<feature type="domain" description="Thioredoxin" evidence="5">
    <location>
        <begin position="232"/>
        <end position="371"/>
    </location>
</feature>
<dbReference type="PROSITE" id="PS00194">
    <property type="entry name" value="THIOREDOXIN_1"/>
    <property type="match status" value="1"/>
</dbReference>
<keyword evidence="2" id="KW-0201">Cytochrome c-type biogenesis</keyword>
<reference evidence="6 7" key="1">
    <citation type="submission" date="2020-11" db="EMBL/GenBank/DDBJ databases">
        <title>Pedobacter endophytica, an endophytic bacteria isolated form Carex pumila.</title>
        <authorList>
            <person name="Peng Y."/>
            <person name="Jiang L."/>
            <person name="Lee J."/>
        </authorList>
    </citation>
    <scope>NUCLEOTIDE SEQUENCE [LARGE SCALE GENOMIC DNA]</scope>
    <source>
        <strain evidence="6 7">JBR3-12</strain>
    </source>
</reference>
<dbReference type="CDD" id="cd02966">
    <property type="entry name" value="TlpA_like_family"/>
    <property type="match status" value="1"/>
</dbReference>
<sequence length="371" mass="41795">MKRLLLIAIFLSPLSLLAQFSFVIKGFGKAYNDGDKIFLTYRQGDRLVEDSTVVKNRSFKFKGTFATKVRGYLSRNDNPRFALDLSDSFYIYIDSGQISLTSPDTLNNTLISGTPLNDDYAKLNNALKPVAEKRKKLKDLNQLSTEELKDTAFVNSIKANAVDAYYEAFPIQFKFINEHPNSYVSLLTLAEMARSSKYIPQVAQSFAKLSSTLKKMPEARKIAATIIESKKISEGMIAKDFTQNDVNGDAVTLSSYQNKYVLVDFWASWCLPCREENPNVLAVYEKYKTKNFVVLSVSVDTDKDKWINAIKEDRLPWVQVSDLKKQNEAAKVYGVTTIPANLLIDPSGKVIAKDLKGKALREKLAELLDDK</sequence>
<dbReference type="InterPro" id="IPR025380">
    <property type="entry name" value="DUF4369"/>
</dbReference>
<name>A0A7S9KYM9_9SPHI</name>
<dbReference type="Gene3D" id="3.40.30.10">
    <property type="entry name" value="Glutaredoxin"/>
    <property type="match status" value="1"/>
</dbReference>
<dbReference type="KEGG" id="pex:IZT61_19960"/>
<dbReference type="InterPro" id="IPR050553">
    <property type="entry name" value="Thioredoxin_ResA/DsbE_sf"/>
</dbReference>
<comment type="subcellular location">
    <subcellularLocation>
        <location evidence="1">Cell envelope</location>
    </subcellularLocation>
</comment>
<dbReference type="PANTHER" id="PTHR42852:SF6">
    <property type="entry name" value="THIOL:DISULFIDE INTERCHANGE PROTEIN DSBE"/>
    <property type="match status" value="1"/>
</dbReference>
<evidence type="ECO:0000256" key="3">
    <source>
        <dbReference type="ARBA" id="ARBA00023157"/>
    </source>
</evidence>
<protein>
    <submittedName>
        <fullName evidence="6">AhpC/TSA family protein</fullName>
    </submittedName>
</protein>
<dbReference type="Proteomes" id="UP000594759">
    <property type="component" value="Chromosome"/>
</dbReference>
<evidence type="ECO:0000313" key="7">
    <source>
        <dbReference type="Proteomes" id="UP000594759"/>
    </source>
</evidence>
<evidence type="ECO:0000256" key="4">
    <source>
        <dbReference type="ARBA" id="ARBA00023284"/>
    </source>
</evidence>
<evidence type="ECO:0000259" key="5">
    <source>
        <dbReference type="PROSITE" id="PS51352"/>
    </source>
</evidence>
<keyword evidence="4" id="KW-0676">Redox-active center</keyword>
<dbReference type="GO" id="GO:0030313">
    <property type="term" value="C:cell envelope"/>
    <property type="evidence" value="ECO:0007669"/>
    <property type="project" value="UniProtKB-SubCell"/>
</dbReference>
<dbReference type="GO" id="GO:0016491">
    <property type="term" value="F:oxidoreductase activity"/>
    <property type="evidence" value="ECO:0007669"/>
    <property type="project" value="InterPro"/>
</dbReference>
<evidence type="ECO:0000313" key="6">
    <source>
        <dbReference type="EMBL" id="QPH39294.1"/>
    </source>
</evidence>
<accession>A0A7S9KYM9</accession>
<dbReference type="InterPro" id="IPR000866">
    <property type="entry name" value="AhpC/TSA"/>
</dbReference>
<dbReference type="EMBL" id="CP064939">
    <property type="protein sequence ID" value="QPH39294.1"/>
    <property type="molecule type" value="Genomic_DNA"/>
</dbReference>
<organism evidence="6 7">
    <name type="scientific">Pedobacter endophyticus</name>
    <dbReference type="NCBI Taxonomy" id="2789740"/>
    <lineage>
        <taxon>Bacteria</taxon>
        <taxon>Pseudomonadati</taxon>
        <taxon>Bacteroidota</taxon>
        <taxon>Sphingobacteriia</taxon>
        <taxon>Sphingobacteriales</taxon>
        <taxon>Sphingobacteriaceae</taxon>
        <taxon>Pedobacter</taxon>
    </lineage>
</organism>
<dbReference type="Pfam" id="PF14289">
    <property type="entry name" value="DUF4369"/>
    <property type="match status" value="1"/>
</dbReference>